<dbReference type="KEGG" id="pco:PHACADRAFT_158695"/>
<dbReference type="InParanoid" id="K5WE97"/>
<dbReference type="Proteomes" id="UP000008370">
    <property type="component" value="Unassembled WGS sequence"/>
</dbReference>
<gene>
    <name evidence="1" type="ORF">PHACADRAFT_158695</name>
</gene>
<keyword evidence="2" id="KW-1185">Reference proteome</keyword>
<dbReference type="GeneID" id="18909111"/>
<protein>
    <submittedName>
        <fullName evidence="1">Uncharacterized protein</fullName>
    </submittedName>
</protein>
<proteinExistence type="predicted"/>
<dbReference type="EMBL" id="JH930470">
    <property type="protein sequence ID" value="EKM57630.1"/>
    <property type="molecule type" value="Genomic_DNA"/>
</dbReference>
<dbReference type="HOGENOM" id="CLU_1938896_0_0_1"/>
<evidence type="ECO:0000313" key="2">
    <source>
        <dbReference type="Proteomes" id="UP000008370"/>
    </source>
</evidence>
<accession>K5WE97</accession>
<organism evidence="1 2">
    <name type="scientific">Phanerochaete carnosa (strain HHB-10118-sp)</name>
    <name type="common">White-rot fungus</name>
    <name type="synonym">Peniophora carnosa</name>
    <dbReference type="NCBI Taxonomy" id="650164"/>
    <lineage>
        <taxon>Eukaryota</taxon>
        <taxon>Fungi</taxon>
        <taxon>Dikarya</taxon>
        <taxon>Basidiomycota</taxon>
        <taxon>Agaricomycotina</taxon>
        <taxon>Agaricomycetes</taxon>
        <taxon>Polyporales</taxon>
        <taxon>Phanerochaetaceae</taxon>
        <taxon>Phanerochaete</taxon>
    </lineage>
</organism>
<evidence type="ECO:0000313" key="1">
    <source>
        <dbReference type="EMBL" id="EKM57630.1"/>
    </source>
</evidence>
<name>K5WE97_PHACS</name>
<reference evidence="1" key="1">
    <citation type="journal article" date="2012" name="BMC Genomics">
        <title>Comparative genomics of the white-rot fungi, Phanerochaete carnosa and P. chrysosporium, to elucidate the genetic basis of the distinct wood types they colonize.</title>
        <authorList>
            <person name="Suzuki H."/>
            <person name="MacDonald J."/>
            <person name="Syed K."/>
            <person name="Salamov A."/>
            <person name="Hori C."/>
            <person name="Aerts A."/>
            <person name="Henrissat B."/>
            <person name="Wiebenga A."/>
            <person name="vanKuyk P.A."/>
            <person name="Barry K."/>
            <person name="Lindquist E."/>
            <person name="LaButti K."/>
            <person name="Lapidus A."/>
            <person name="Lucas S."/>
            <person name="Coutinho P."/>
            <person name="Gong Y."/>
            <person name="Samejima M."/>
            <person name="Mahadevan R."/>
            <person name="Abou-Zaid M."/>
            <person name="de Vries R.P."/>
            <person name="Igarashi K."/>
            <person name="Yadav J.S."/>
            <person name="Grigoriev I.V."/>
            <person name="Master E.R."/>
        </authorList>
    </citation>
    <scope>NUCLEOTIDE SEQUENCE [LARGE SCALE GENOMIC DNA]</scope>
    <source>
        <strain evidence="1">HHB-10118-sp</strain>
    </source>
</reference>
<dbReference type="AlphaFoldDB" id="K5WE97"/>
<sequence length="130" mass="14453">MGYLLLPSTLGDTTLGFQRPLVPLAGNLMVVVSALNHKLADPDVGRYSVVYPHLLCVLKNDDIPNRHLWLGIKAWNTGLTVIRCGSWCTIGSETFAPAVYSGISSRSFQRRDSSHRRSRPRDVAVYCRNP</sequence>
<dbReference type="RefSeq" id="XP_007392977.1">
    <property type="nucleotide sequence ID" value="XM_007392915.1"/>
</dbReference>